<sequence length="271" mass="30081">MSDQEPRTPRQRTLSLVTRARTPTRGSTRGGRGRTQAEASASGVAPPPVPPVDAGVAAPGDPRFEGIMQVLQTVGNLMGQQAQNQAAAAAAAQAEVPEGNVVANRPIHKLVEHFLKLQPPKFTGTGDPEAATRWIEGLEKAFELLKCSAEEKVTLAVYQMQEVASTWWKATRREVFPEGVVPEWNVFVRAFNNKYFSSCAKQLKMAEFLHLRQGSMTVDQYEAKFAELSQYAPRLIQDPEEKAMRFIDGLRPELKDPLVPFDIKNYNELYG</sequence>
<evidence type="ECO:0000259" key="2">
    <source>
        <dbReference type="Pfam" id="PF03732"/>
    </source>
</evidence>
<dbReference type="Pfam" id="PF03732">
    <property type="entry name" value="Retrotrans_gag"/>
    <property type="match status" value="1"/>
</dbReference>
<name>A0ABD3KZZ6_EUCGL</name>
<evidence type="ECO:0000256" key="1">
    <source>
        <dbReference type="SAM" id="MobiDB-lite"/>
    </source>
</evidence>
<dbReference type="InterPro" id="IPR005162">
    <property type="entry name" value="Retrotrans_gag_dom"/>
</dbReference>
<gene>
    <name evidence="3" type="ORF">ACJRO7_014093</name>
</gene>
<dbReference type="EMBL" id="JBJKBG010000003">
    <property type="protein sequence ID" value="KAL3744928.1"/>
    <property type="molecule type" value="Genomic_DNA"/>
</dbReference>
<feature type="domain" description="Retrotransposon gag" evidence="2">
    <location>
        <begin position="155"/>
        <end position="252"/>
    </location>
</feature>
<reference evidence="3 4" key="1">
    <citation type="submission" date="2024-11" db="EMBL/GenBank/DDBJ databases">
        <title>Chromosome-level genome assembly of Eucalyptus globulus Labill. provides insights into its genome evolution.</title>
        <authorList>
            <person name="Li X."/>
        </authorList>
    </citation>
    <scope>NUCLEOTIDE SEQUENCE [LARGE SCALE GENOMIC DNA]</scope>
    <source>
        <strain evidence="3">CL2024</strain>
        <tissue evidence="3">Fresh tender leaves</tissue>
    </source>
</reference>
<accession>A0ABD3KZZ6</accession>
<evidence type="ECO:0000313" key="4">
    <source>
        <dbReference type="Proteomes" id="UP001634007"/>
    </source>
</evidence>
<feature type="region of interest" description="Disordered" evidence="1">
    <location>
        <begin position="1"/>
        <end position="50"/>
    </location>
</feature>
<dbReference type="PANTHER" id="PTHR34482">
    <property type="entry name" value="DNA DAMAGE-INDUCIBLE PROTEIN 1-LIKE"/>
    <property type="match status" value="1"/>
</dbReference>
<dbReference type="Proteomes" id="UP001634007">
    <property type="component" value="Unassembled WGS sequence"/>
</dbReference>
<protein>
    <recommendedName>
        <fullName evidence="2">Retrotransposon gag domain-containing protein</fullName>
    </recommendedName>
</protein>
<organism evidence="3 4">
    <name type="scientific">Eucalyptus globulus</name>
    <name type="common">Tasmanian blue gum</name>
    <dbReference type="NCBI Taxonomy" id="34317"/>
    <lineage>
        <taxon>Eukaryota</taxon>
        <taxon>Viridiplantae</taxon>
        <taxon>Streptophyta</taxon>
        <taxon>Embryophyta</taxon>
        <taxon>Tracheophyta</taxon>
        <taxon>Spermatophyta</taxon>
        <taxon>Magnoliopsida</taxon>
        <taxon>eudicotyledons</taxon>
        <taxon>Gunneridae</taxon>
        <taxon>Pentapetalae</taxon>
        <taxon>rosids</taxon>
        <taxon>malvids</taxon>
        <taxon>Myrtales</taxon>
        <taxon>Myrtaceae</taxon>
        <taxon>Myrtoideae</taxon>
        <taxon>Eucalypteae</taxon>
        <taxon>Eucalyptus</taxon>
    </lineage>
</organism>
<keyword evidence="4" id="KW-1185">Reference proteome</keyword>
<dbReference type="PANTHER" id="PTHR34482:SF49">
    <property type="entry name" value="RETROTRANSPOSON GAG DOMAIN-CONTAINING PROTEIN"/>
    <property type="match status" value="1"/>
</dbReference>
<evidence type="ECO:0000313" key="3">
    <source>
        <dbReference type="EMBL" id="KAL3744928.1"/>
    </source>
</evidence>
<comment type="caution">
    <text evidence="3">The sequence shown here is derived from an EMBL/GenBank/DDBJ whole genome shotgun (WGS) entry which is preliminary data.</text>
</comment>
<feature type="compositionally biased region" description="Low complexity" evidence="1">
    <location>
        <begin position="18"/>
        <end position="27"/>
    </location>
</feature>
<proteinExistence type="predicted"/>
<dbReference type="AlphaFoldDB" id="A0ABD3KZZ6"/>